<dbReference type="GO" id="GO:0030234">
    <property type="term" value="F:enzyme regulator activity"/>
    <property type="evidence" value="ECO:0007669"/>
    <property type="project" value="TreeGrafter"/>
</dbReference>
<keyword evidence="5 12" id="KW-0999">Mitochondrion inner membrane</keyword>
<evidence type="ECO:0000256" key="6">
    <source>
        <dbReference type="ARBA" id="ARBA00022946"/>
    </source>
</evidence>
<comment type="pathway">
    <text evidence="2">Energy metabolism; oxidative phosphorylation.</text>
</comment>
<dbReference type="UniPathway" id="UPA00705"/>
<dbReference type="AlphaFoldDB" id="A0A0D6LMN1"/>
<gene>
    <name evidence="13" type="ORF">ANCCEY_07576</name>
</gene>
<dbReference type="GO" id="GO:0005743">
    <property type="term" value="C:mitochondrial inner membrane"/>
    <property type="evidence" value="ECO:0007669"/>
    <property type="project" value="UniProtKB-SubCell"/>
</dbReference>
<keyword evidence="7" id="KW-1133">Transmembrane helix</keyword>
<proteinExistence type="inferred from homology"/>
<comment type="subcellular location">
    <subcellularLocation>
        <location evidence="1">Mitochondrion inner membrane</location>
        <topology evidence="1">Single-pass membrane protein</topology>
    </subcellularLocation>
</comment>
<keyword evidence="9 12" id="KW-0496">Mitochondrion</keyword>
<evidence type="ECO:0000313" key="13">
    <source>
        <dbReference type="EMBL" id="EPB73330.1"/>
    </source>
</evidence>
<keyword evidence="6" id="KW-0809">Transit peptide</keyword>
<dbReference type="PROSITE" id="PS01329">
    <property type="entry name" value="COX6A"/>
    <property type="match status" value="1"/>
</dbReference>
<name>A0A0D6LMN1_9BILA</name>
<evidence type="ECO:0000256" key="5">
    <source>
        <dbReference type="ARBA" id="ARBA00022792"/>
    </source>
</evidence>
<dbReference type="Gene3D" id="4.10.95.10">
    <property type="entry name" value="Cytochrome c oxidase, subunit VIa"/>
    <property type="match status" value="1"/>
</dbReference>
<evidence type="ECO:0000256" key="7">
    <source>
        <dbReference type="ARBA" id="ARBA00022989"/>
    </source>
</evidence>
<evidence type="ECO:0000256" key="4">
    <source>
        <dbReference type="ARBA" id="ARBA00022692"/>
    </source>
</evidence>
<protein>
    <recommendedName>
        <fullName evidence="12">Cytochrome c oxidase subunit</fullName>
    </recommendedName>
    <alternativeName>
        <fullName evidence="12">Cytochrome c oxidase polypeptide VIa</fullName>
    </alternativeName>
</protein>
<accession>A0A0D6LMN1</accession>
<evidence type="ECO:0000256" key="8">
    <source>
        <dbReference type="ARBA" id="ARBA00023002"/>
    </source>
</evidence>
<evidence type="ECO:0000256" key="12">
    <source>
        <dbReference type="RuleBase" id="RU004397"/>
    </source>
</evidence>
<dbReference type="InterPro" id="IPR018507">
    <property type="entry name" value="Cyt_c_oxidase_su6a_CS"/>
</dbReference>
<dbReference type="Proteomes" id="UP000054495">
    <property type="component" value="Unassembled WGS sequence"/>
</dbReference>
<dbReference type="GO" id="GO:0006123">
    <property type="term" value="P:mitochondrial electron transport, cytochrome c to oxygen"/>
    <property type="evidence" value="ECO:0007669"/>
    <property type="project" value="TreeGrafter"/>
</dbReference>
<dbReference type="GO" id="GO:0016491">
    <property type="term" value="F:oxidoreductase activity"/>
    <property type="evidence" value="ECO:0007669"/>
    <property type="project" value="UniProtKB-KW"/>
</dbReference>
<dbReference type="InterPro" id="IPR036418">
    <property type="entry name" value="Cyt_c_oxidase_su6a_sf"/>
</dbReference>
<evidence type="ECO:0000313" key="14">
    <source>
        <dbReference type="Proteomes" id="UP000054495"/>
    </source>
</evidence>
<dbReference type="FunFam" id="4.10.95.10:FF:000003">
    <property type="entry name" value="Cytochrome c oxidase subunit 6A, mitochondrial"/>
    <property type="match status" value="1"/>
</dbReference>
<comment type="similarity">
    <text evidence="3 11">Belongs to the cytochrome c oxidase subunit 6A family.</text>
</comment>
<evidence type="ECO:0000256" key="11">
    <source>
        <dbReference type="RuleBase" id="RU004396"/>
    </source>
</evidence>
<dbReference type="InterPro" id="IPR001349">
    <property type="entry name" value="Cyt_c_oxidase_su6a"/>
</dbReference>
<dbReference type="Pfam" id="PF02046">
    <property type="entry name" value="COX6A"/>
    <property type="match status" value="1"/>
</dbReference>
<dbReference type="PANTHER" id="PTHR11504:SF0">
    <property type="entry name" value="CYTOCHROME C OXIDASE SUBUNIT"/>
    <property type="match status" value="1"/>
</dbReference>
<dbReference type="EMBL" id="KE124994">
    <property type="protein sequence ID" value="EPB73330.1"/>
    <property type="molecule type" value="Genomic_DNA"/>
</dbReference>
<evidence type="ECO:0000256" key="10">
    <source>
        <dbReference type="ARBA" id="ARBA00023136"/>
    </source>
</evidence>
<keyword evidence="4" id="KW-0812">Transmembrane</keyword>
<dbReference type="SUPFAM" id="SSF81411">
    <property type="entry name" value="Mitochondrial cytochrome c oxidase subunit VIa"/>
    <property type="match status" value="1"/>
</dbReference>
<keyword evidence="8" id="KW-0560">Oxidoreductase</keyword>
<evidence type="ECO:0000256" key="9">
    <source>
        <dbReference type="ARBA" id="ARBA00023128"/>
    </source>
</evidence>
<evidence type="ECO:0000256" key="3">
    <source>
        <dbReference type="ARBA" id="ARBA00005553"/>
    </source>
</evidence>
<evidence type="ECO:0000256" key="2">
    <source>
        <dbReference type="ARBA" id="ARBA00004673"/>
    </source>
</evidence>
<keyword evidence="14" id="KW-1185">Reference proteome</keyword>
<keyword evidence="10 12" id="KW-0472">Membrane</keyword>
<dbReference type="PANTHER" id="PTHR11504">
    <property type="entry name" value="CYTOCHROME C OXIDASE POLYPEPTIDE VIA"/>
    <property type="match status" value="1"/>
</dbReference>
<reference evidence="13 14" key="1">
    <citation type="submission" date="2013-05" db="EMBL/GenBank/DDBJ databases">
        <title>Draft genome of the parasitic nematode Anyclostoma ceylanicum.</title>
        <authorList>
            <person name="Mitreva M."/>
        </authorList>
    </citation>
    <scope>NUCLEOTIDE SEQUENCE [LARGE SCALE GENOMIC DNA]</scope>
</reference>
<evidence type="ECO:0000256" key="1">
    <source>
        <dbReference type="ARBA" id="ARBA00004434"/>
    </source>
</evidence>
<organism evidence="13 14">
    <name type="scientific">Ancylostoma ceylanicum</name>
    <dbReference type="NCBI Taxonomy" id="53326"/>
    <lineage>
        <taxon>Eukaryota</taxon>
        <taxon>Metazoa</taxon>
        <taxon>Ecdysozoa</taxon>
        <taxon>Nematoda</taxon>
        <taxon>Chromadorea</taxon>
        <taxon>Rhabditida</taxon>
        <taxon>Rhabditina</taxon>
        <taxon>Rhabditomorpha</taxon>
        <taxon>Strongyloidea</taxon>
        <taxon>Ancylostomatidae</taxon>
        <taxon>Ancylostomatinae</taxon>
        <taxon>Ancylostoma</taxon>
    </lineage>
</organism>
<sequence>MFRSGMLRLLPRAVIAESRRNGGGGFYASKNFENFKHGFTSVLKRSHGTTQTWKKIFYLASIPCLGLTMYAAYKDHAHHKAHERPEYVEYPFLNVRNKPFPWGDGNHSLFHNPREQYVPGVGFEKERHEKD</sequence>